<dbReference type="EMBL" id="CP015079">
    <property type="protein sequence ID" value="ANH36494.1"/>
    <property type="molecule type" value="Genomic_DNA"/>
</dbReference>
<dbReference type="OrthoDB" id="3780906at2"/>
<dbReference type="Proteomes" id="UP000077868">
    <property type="component" value="Chromosome"/>
</dbReference>
<dbReference type="AlphaFoldDB" id="A0A1A9GE39"/>
<dbReference type="RefSeq" id="WP_068104950.1">
    <property type="nucleotide sequence ID" value="NZ_CP015079.1"/>
</dbReference>
<dbReference type="STRING" id="1300347.I601_0038"/>
<name>A0A1A9GE39_9ACTN</name>
<protein>
    <submittedName>
        <fullName evidence="1">Uncharacterized protein</fullName>
    </submittedName>
</protein>
<proteinExistence type="predicted"/>
<evidence type="ECO:0000313" key="1">
    <source>
        <dbReference type="EMBL" id="ANH36494.1"/>
    </source>
</evidence>
<accession>A0A1A9GE39</accession>
<organism evidence="1 2">
    <name type="scientific">Nocardioides dokdonensis FR1436</name>
    <dbReference type="NCBI Taxonomy" id="1300347"/>
    <lineage>
        <taxon>Bacteria</taxon>
        <taxon>Bacillati</taxon>
        <taxon>Actinomycetota</taxon>
        <taxon>Actinomycetes</taxon>
        <taxon>Propionibacteriales</taxon>
        <taxon>Nocardioidaceae</taxon>
        <taxon>Nocardioides</taxon>
    </lineage>
</organism>
<dbReference type="KEGG" id="ndk:I601_0038"/>
<reference evidence="1 2" key="1">
    <citation type="submission" date="2016-03" db="EMBL/GenBank/DDBJ databases">
        <title>Complete genome sequence of a soil Actinobacterium, Nocardioides dokdonensis FR1436.</title>
        <authorList>
            <person name="Kwon S.-K."/>
            <person name="Kim K."/>
            <person name="Kim J.F."/>
        </authorList>
    </citation>
    <scope>NUCLEOTIDE SEQUENCE [LARGE SCALE GENOMIC DNA]</scope>
    <source>
        <strain evidence="1 2">FR1436</strain>
    </source>
</reference>
<evidence type="ECO:0000313" key="2">
    <source>
        <dbReference type="Proteomes" id="UP000077868"/>
    </source>
</evidence>
<dbReference type="PATRIC" id="fig|1300347.3.peg.41"/>
<keyword evidence="2" id="KW-1185">Reference proteome</keyword>
<gene>
    <name evidence="1" type="ORF">I601_0038</name>
</gene>
<sequence>MDDEQLMTAAKTLARWCYSRGVDERVLGCRALLLKAAVDQAFGRPAPAHLEHALWEQVATLLRQRRDWDRDHQVTPPPPAACLPCAVAVDECPAHAGRRCRACGGHLHRIVVDEGFDTHPCCDRPGGTGSHGVLEHAAQMLGATLLAQPA</sequence>